<dbReference type="Proteomes" id="UP000295696">
    <property type="component" value="Unassembled WGS sequence"/>
</dbReference>
<dbReference type="InterPro" id="IPR036554">
    <property type="entry name" value="GHMP_kinase_C_sf"/>
</dbReference>
<dbReference type="PIRSF" id="PIRSF010376">
    <property type="entry name" value="IspE"/>
    <property type="match status" value="1"/>
</dbReference>
<feature type="active site" evidence="10">
    <location>
        <position position="134"/>
    </location>
</feature>
<dbReference type="Pfam" id="PF00288">
    <property type="entry name" value="GHMP_kinases_N"/>
    <property type="match status" value="1"/>
</dbReference>
<feature type="domain" description="GHMP kinase N-terminal" evidence="11">
    <location>
        <begin position="69"/>
        <end position="139"/>
    </location>
</feature>
<evidence type="ECO:0000256" key="7">
    <source>
        <dbReference type="ARBA" id="ARBA00022840"/>
    </source>
</evidence>
<dbReference type="AlphaFoldDB" id="A0A4R3J0V1"/>
<dbReference type="InterPro" id="IPR014721">
    <property type="entry name" value="Ribsml_uS5_D2-typ_fold_subgr"/>
</dbReference>
<keyword evidence="14" id="KW-1185">Reference proteome</keyword>
<evidence type="ECO:0000259" key="12">
    <source>
        <dbReference type="Pfam" id="PF08544"/>
    </source>
</evidence>
<dbReference type="EC" id="2.7.1.148" evidence="2 10"/>
<dbReference type="GO" id="GO:0005524">
    <property type="term" value="F:ATP binding"/>
    <property type="evidence" value="ECO:0007669"/>
    <property type="project" value="UniProtKB-UniRule"/>
</dbReference>
<keyword evidence="4 10" id="KW-0808">Transferase</keyword>
<dbReference type="GO" id="GO:0019288">
    <property type="term" value="P:isopentenyl diphosphate biosynthetic process, methylerythritol 4-phosphate pathway"/>
    <property type="evidence" value="ECO:0007669"/>
    <property type="project" value="UniProtKB-UniRule"/>
</dbReference>
<dbReference type="Gene3D" id="3.30.230.10">
    <property type="match status" value="1"/>
</dbReference>
<evidence type="ECO:0000256" key="10">
    <source>
        <dbReference type="HAMAP-Rule" id="MF_00061"/>
    </source>
</evidence>
<dbReference type="InterPro" id="IPR006204">
    <property type="entry name" value="GHMP_kinase_N_dom"/>
</dbReference>
<keyword evidence="8 10" id="KW-0414">Isoprene biosynthesis</keyword>
<dbReference type="RefSeq" id="WP_132248508.1">
    <property type="nucleotide sequence ID" value="NZ_SLZU01000025.1"/>
</dbReference>
<dbReference type="InterPro" id="IPR004424">
    <property type="entry name" value="IspE"/>
</dbReference>
<comment type="caution">
    <text evidence="13">The sequence shown here is derived from an EMBL/GenBank/DDBJ whole genome shotgun (WGS) entry which is preliminary data.</text>
</comment>
<protein>
    <recommendedName>
        <fullName evidence="3 10">4-diphosphocytidyl-2-C-methyl-D-erythritol kinase</fullName>
        <shortName evidence="10">CMK</shortName>
        <ecNumber evidence="2 10">2.7.1.148</ecNumber>
    </recommendedName>
    <alternativeName>
        <fullName evidence="9 10">4-(cytidine-5'-diphospho)-2-C-methyl-D-erythritol kinase</fullName>
    </alternativeName>
</protein>
<reference evidence="13 14" key="1">
    <citation type="submission" date="2019-03" db="EMBL/GenBank/DDBJ databases">
        <title>Genomic Encyclopedia of Type Strains, Phase IV (KMG-IV): sequencing the most valuable type-strain genomes for metagenomic binning, comparative biology and taxonomic classification.</title>
        <authorList>
            <person name="Goeker M."/>
        </authorList>
    </citation>
    <scope>NUCLEOTIDE SEQUENCE [LARGE SCALE GENOMIC DNA]</scope>
    <source>
        <strain evidence="13 14">DSM 104836</strain>
    </source>
</reference>
<feature type="binding site" evidence="10">
    <location>
        <begin position="91"/>
        <end position="101"/>
    </location>
    <ligand>
        <name>ATP</name>
        <dbReference type="ChEBI" id="CHEBI:30616"/>
    </ligand>
</feature>
<evidence type="ECO:0000313" key="14">
    <source>
        <dbReference type="Proteomes" id="UP000295696"/>
    </source>
</evidence>
<dbReference type="OrthoDB" id="9809438at2"/>
<sequence>MTTAAEAFAPAKINLTLHVTGRRSDGYHLLDSLVVFADVGDRLILTAGANLSVAVTGPFADGVPTDGCNLVWRAAEAAGWMGRIELEKNLPHGAGIGGGSADAAAVLRALHGPNPMGDIGAERALERALELGADVPVCLSSLPQRMRGIGEQLRPVQDVPGLNLVLVNPHVHVPTPAVFRELMHRENPAMQHCEGWDSGPAFLDWLGQQRNDLEIPARSLAPEIGEALSALDGAILSRMSGSGATCFGVYDTMDVARNAARRIAAKYPEWWVQATRTVGSDARQVSRATT</sequence>
<keyword evidence="6 10" id="KW-0418">Kinase</keyword>
<dbReference type="HAMAP" id="MF_00061">
    <property type="entry name" value="IspE"/>
    <property type="match status" value="1"/>
</dbReference>
<dbReference type="PANTHER" id="PTHR43527">
    <property type="entry name" value="4-DIPHOSPHOCYTIDYL-2-C-METHYL-D-ERYTHRITOL KINASE, CHLOROPLASTIC"/>
    <property type="match status" value="1"/>
</dbReference>
<accession>A0A4R3J0V1</accession>
<feature type="active site" evidence="10">
    <location>
        <position position="12"/>
    </location>
</feature>
<dbReference type="GO" id="GO:0050515">
    <property type="term" value="F:4-(cytidine 5'-diphospho)-2-C-methyl-D-erythritol kinase activity"/>
    <property type="evidence" value="ECO:0007669"/>
    <property type="project" value="UniProtKB-UniRule"/>
</dbReference>
<proteinExistence type="inferred from homology"/>
<dbReference type="GO" id="GO:0016114">
    <property type="term" value="P:terpenoid biosynthetic process"/>
    <property type="evidence" value="ECO:0007669"/>
    <property type="project" value="InterPro"/>
</dbReference>
<evidence type="ECO:0000256" key="8">
    <source>
        <dbReference type="ARBA" id="ARBA00023229"/>
    </source>
</evidence>
<comment type="pathway">
    <text evidence="10">Isoprenoid biosynthesis; isopentenyl diphosphate biosynthesis via DXP pathway; isopentenyl diphosphate from 1-deoxy-D-xylulose 5-phosphate: step 3/6.</text>
</comment>
<dbReference type="UniPathway" id="UPA00056">
    <property type="reaction ID" value="UER00094"/>
</dbReference>
<evidence type="ECO:0000256" key="6">
    <source>
        <dbReference type="ARBA" id="ARBA00022777"/>
    </source>
</evidence>
<comment type="function">
    <text evidence="10">Catalyzes the phosphorylation of the position 2 hydroxy group of 4-diphosphocytidyl-2C-methyl-D-erythritol.</text>
</comment>
<evidence type="ECO:0000256" key="1">
    <source>
        <dbReference type="ARBA" id="ARBA00009684"/>
    </source>
</evidence>
<evidence type="ECO:0000256" key="4">
    <source>
        <dbReference type="ARBA" id="ARBA00022679"/>
    </source>
</evidence>
<dbReference type="Pfam" id="PF08544">
    <property type="entry name" value="GHMP_kinases_C"/>
    <property type="match status" value="1"/>
</dbReference>
<evidence type="ECO:0000256" key="2">
    <source>
        <dbReference type="ARBA" id="ARBA00012052"/>
    </source>
</evidence>
<dbReference type="InterPro" id="IPR020568">
    <property type="entry name" value="Ribosomal_Su5_D2-typ_SF"/>
</dbReference>
<evidence type="ECO:0000256" key="9">
    <source>
        <dbReference type="ARBA" id="ARBA00032554"/>
    </source>
</evidence>
<gene>
    <name evidence="10" type="primary">ispE</name>
    <name evidence="13" type="ORF">EDD52_12544</name>
</gene>
<dbReference type="InterPro" id="IPR013750">
    <property type="entry name" value="GHMP_kinase_C_dom"/>
</dbReference>
<name>A0A4R3J0V1_9RHOB</name>
<evidence type="ECO:0000256" key="3">
    <source>
        <dbReference type="ARBA" id="ARBA00017473"/>
    </source>
</evidence>
<comment type="similarity">
    <text evidence="1 10">Belongs to the GHMP kinase family. IspE subfamily.</text>
</comment>
<dbReference type="EMBL" id="SLZU01000025">
    <property type="protein sequence ID" value="TCS58485.1"/>
    <property type="molecule type" value="Genomic_DNA"/>
</dbReference>
<dbReference type="PANTHER" id="PTHR43527:SF2">
    <property type="entry name" value="4-DIPHOSPHOCYTIDYL-2-C-METHYL-D-ERYTHRITOL KINASE, CHLOROPLASTIC"/>
    <property type="match status" value="1"/>
</dbReference>
<dbReference type="NCBIfam" id="NF011202">
    <property type="entry name" value="PRK14608.1"/>
    <property type="match status" value="1"/>
</dbReference>
<dbReference type="SUPFAM" id="SSF55060">
    <property type="entry name" value="GHMP Kinase, C-terminal domain"/>
    <property type="match status" value="1"/>
</dbReference>
<dbReference type="SUPFAM" id="SSF54211">
    <property type="entry name" value="Ribosomal protein S5 domain 2-like"/>
    <property type="match status" value="1"/>
</dbReference>
<evidence type="ECO:0000313" key="13">
    <source>
        <dbReference type="EMBL" id="TCS58485.1"/>
    </source>
</evidence>
<feature type="domain" description="GHMP kinase C-terminal" evidence="12">
    <location>
        <begin position="209"/>
        <end position="268"/>
    </location>
</feature>
<evidence type="ECO:0000256" key="5">
    <source>
        <dbReference type="ARBA" id="ARBA00022741"/>
    </source>
</evidence>
<comment type="catalytic activity">
    <reaction evidence="10">
        <text>4-CDP-2-C-methyl-D-erythritol + ATP = 4-CDP-2-C-methyl-D-erythritol 2-phosphate + ADP + H(+)</text>
        <dbReference type="Rhea" id="RHEA:18437"/>
        <dbReference type="ChEBI" id="CHEBI:15378"/>
        <dbReference type="ChEBI" id="CHEBI:30616"/>
        <dbReference type="ChEBI" id="CHEBI:57823"/>
        <dbReference type="ChEBI" id="CHEBI:57919"/>
        <dbReference type="ChEBI" id="CHEBI:456216"/>
        <dbReference type="EC" id="2.7.1.148"/>
    </reaction>
</comment>
<keyword evidence="7 10" id="KW-0067">ATP-binding</keyword>
<keyword evidence="5 10" id="KW-0547">Nucleotide-binding</keyword>
<evidence type="ECO:0000259" key="11">
    <source>
        <dbReference type="Pfam" id="PF00288"/>
    </source>
</evidence>
<organism evidence="13 14">
    <name type="scientific">Primorskyibacter sedentarius</name>
    <dbReference type="NCBI Taxonomy" id="745311"/>
    <lineage>
        <taxon>Bacteria</taxon>
        <taxon>Pseudomonadati</taxon>
        <taxon>Pseudomonadota</taxon>
        <taxon>Alphaproteobacteria</taxon>
        <taxon>Rhodobacterales</taxon>
        <taxon>Roseobacteraceae</taxon>
        <taxon>Primorskyibacter</taxon>
    </lineage>
</organism>
<dbReference type="Gene3D" id="3.30.70.890">
    <property type="entry name" value="GHMP kinase, C-terminal domain"/>
    <property type="match status" value="1"/>
</dbReference>